<keyword evidence="13" id="KW-1185">Reference proteome</keyword>
<dbReference type="InterPro" id="IPR007128">
    <property type="entry name" value="PMF1/Nnf1"/>
</dbReference>
<dbReference type="FunCoup" id="I1I1B7">
    <property type="interactions" value="841"/>
</dbReference>
<keyword evidence="9" id="KW-0137">Centromere</keyword>
<evidence type="ECO:0000256" key="2">
    <source>
        <dbReference type="ARBA" id="ARBA00004629"/>
    </source>
</evidence>
<dbReference type="EMBL" id="CM000882">
    <property type="protein sequence ID" value="KQJ95277.1"/>
    <property type="molecule type" value="Genomic_DNA"/>
</dbReference>
<evidence type="ECO:0000313" key="11">
    <source>
        <dbReference type="EMBL" id="KQJ95277.1"/>
    </source>
</evidence>
<dbReference type="eggNOG" id="ENOG502S23Z">
    <property type="taxonomic scope" value="Eukaryota"/>
</dbReference>
<name>I1I1B7_BRADI</name>
<evidence type="ECO:0000313" key="13">
    <source>
        <dbReference type="Proteomes" id="UP000008810"/>
    </source>
</evidence>
<gene>
    <name evidence="12" type="primary">LOC100831753</name>
    <name evidence="11" type="ORF">BRADI_3g16192v3</name>
</gene>
<dbReference type="STRING" id="15368.I1I1B7"/>
<evidence type="ECO:0000256" key="3">
    <source>
        <dbReference type="ARBA" id="ARBA00022454"/>
    </source>
</evidence>
<dbReference type="ExpressionAtlas" id="I1I1B7">
    <property type="expression patterns" value="baseline and differential"/>
</dbReference>
<comment type="subcellular location">
    <subcellularLocation>
        <location evidence="2">Chromosome</location>
        <location evidence="2">Centromere</location>
        <location evidence="2">Kinetochore</location>
    </subcellularLocation>
    <subcellularLocation>
        <location evidence="1">Nucleus</location>
    </subcellularLocation>
</comment>
<dbReference type="RefSeq" id="XP_003573447.1">
    <property type="nucleotide sequence ID" value="XM_003573399.4"/>
</dbReference>
<evidence type="ECO:0000256" key="8">
    <source>
        <dbReference type="ARBA" id="ARBA00023306"/>
    </source>
</evidence>
<dbReference type="GO" id="GO:0051301">
    <property type="term" value="P:cell division"/>
    <property type="evidence" value="ECO:0007669"/>
    <property type="project" value="UniProtKB-KW"/>
</dbReference>
<keyword evidence="6" id="KW-0995">Kinetochore</keyword>
<proteinExistence type="predicted"/>
<keyword evidence="5" id="KW-0498">Mitosis</keyword>
<evidence type="ECO:0000256" key="5">
    <source>
        <dbReference type="ARBA" id="ARBA00022776"/>
    </source>
</evidence>
<evidence type="ECO:0000256" key="10">
    <source>
        <dbReference type="SAM" id="Coils"/>
    </source>
</evidence>
<dbReference type="GO" id="GO:0005634">
    <property type="term" value="C:nucleus"/>
    <property type="evidence" value="ECO:0007669"/>
    <property type="project" value="UniProtKB-SubCell"/>
</dbReference>
<dbReference type="Pfam" id="PF03980">
    <property type="entry name" value="Nnf1"/>
    <property type="match status" value="1"/>
</dbReference>
<dbReference type="KEGG" id="bdi:100831753"/>
<keyword evidence="8" id="KW-0131">Cell cycle</keyword>
<organism evidence="12">
    <name type="scientific">Brachypodium distachyon</name>
    <name type="common">Purple false brome</name>
    <name type="synonym">Trachynia distachya</name>
    <dbReference type="NCBI Taxonomy" id="15368"/>
    <lineage>
        <taxon>Eukaryota</taxon>
        <taxon>Viridiplantae</taxon>
        <taxon>Streptophyta</taxon>
        <taxon>Embryophyta</taxon>
        <taxon>Tracheophyta</taxon>
        <taxon>Spermatophyta</taxon>
        <taxon>Magnoliopsida</taxon>
        <taxon>Liliopsida</taxon>
        <taxon>Poales</taxon>
        <taxon>Poaceae</taxon>
        <taxon>BOP clade</taxon>
        <taxon>Pooideae</taxon>
        <taxon>Stipodae</taxon>
        <taxon>Brachypodieae</taxon>
        <taxon>Brachypodium</taxon>
    </lineage>
</organism>
<dbReference type="GO" id="GO:0000444">
    <property type="term" value="C:MIS12/MIND type complex"/>
    <property type="evidence" value="ECO:0000318"/>
    <property type="project" value="GO_Central"/>
</dbReference>
<reference evidence="11 12" key="1">
    <citation type="journal article" date="2010" name="Nature">
        <title>Genome sequencing and analysis of the model grass Brachypodium distachyon.</title>
        <authorList>
            <consortium name="International Brachypodium Initiative"/>
        </authorList>
    </citation>
    <scope>NUCLEOTIDE SEQUENCE [LARGE SCALE GENOMIC DNA]</scope>
    <source>
        <strain evidence="11 12">Bd21</strain>
    </source>
</reference>
<reference evidence="12" key="3">
    <citation type="submission" date="2018-08" db="UniProtKB">
        <authorList>
            <consortium name="EnsemblPlants"/>
        </authorList>
    </citation>
    <scope>IDENTIFICATION</scope>
    <source>
        <strain evidence="12">cv. Bd21</strain>
    </source>
</reference>
<dbReference type="GO" id="GO:0007059">
    <property type="term" value="P:chromosome segregation"/>
    <property type="evidence" value="ECO:0000318"/>
    <property type="project" value="GO_Central"/>
</dbReference>
<protein>
    <submittedName>
        <fullName evidence="11 12">Uncharacterized protein</fullName>
    </submittedName>
</protein>
<evidence type="ECO:0000256" key="7">
    <source>
        <dbReference type="ARBA" id="ARBA00023242"/>
    </source>
</evidence>
<accession>I1I1B7</accession>
<evidence type="ECO:0000256" key="1">
    <source>
        <dbReference type="ARBA" id="ARBA00004123"/>
    </source>
</evidence>
<keyword evidence="3" id="KW-0158">Chromosome</keyword>
<dbReference type="OrthoDB" id="506494at2759"/>
<keyword evidence="4" id="KW-0132">Cell division</keyword>
<dbReference type="Proteomes" id="UP000008810">
    <property type="component" value="Chromosome 3"/>
</dbReference>
<keyword evidence="7" id="KW-0539">Nucleus</keyword>
<sequence length="168" mass="19197">MAAAAGRYGNLETSFKLAARSLLTAFSREDVNKAFSSFTDAQKERLYQMFIYAIKSLHENIEEEFQNFCEEIDIATALEKVDQFVEEQSLDVLSSDNTSIEDIKERTSKAKKDEIERLKGLLEKAEERNSTMKARIEHLKGGEDFNDSCYVSNKLKQWNSACQNDNDS</sequence>
<evidence type="ECO:0000256" key="4">
    <source>
        <dbReference type="ARBA" id="ARBA00022618"/>
    </source>
</evidence>
<evidence type="ECO:0000313" key="12">
    <source>
        <dbReference type="EnsemblPlants" id="KQJ95277"/>
    </source>
</evidence>
<evidence type="ECO:0000256" key="6">
    <source>
        <dbReference type="ARBA" id="ARBA00022838"/>
    </source>
</evidence>
<feature type="coiled-coil region" evidence="10">
    <location>
        <begin position="108"/>
        <end position="142"/>
    </location>
</feature>
<evidence type="ECO:0000256" key="9">
    <source>
        <dbReference type="ARBA" id="ARBA00023328"/>
    </source>
</evidence>
<dbReference type="Gramene" id="KQJ95277">
    <property type="protein sequence ID" value="KQJ95277"/>
    <property type="gene ID" value="BRADI_3g16192v3"/>
</dbReference>
<keyword evidence="10" id="KW-0175">Coiled coil</keyword>
<dbReference type="OMA" id="KKNEIHY"/>
<dbReference type="AlphaFoldDB" id="I1I1B7"/>
<dbReference type="PANTHER" id="PTHR15459">
    <property type="entry name" value="POLYAMINE-MODULATED FACTOR 1"/>
    <property type="match status" value="1"/>
</dbReference>
<dbReference type="EnsemblPlants" id="KQJ95277">
    <property type="protein sequence ID" value="KQJ95277"/>
    <property type="gene ID" value="BRADI_3g16192v3"/>
</dbReference>
<reference evidence="11" key="2">
    <citation type="submission" date="2017-06" db="EMBL/GenBank/DDBJ databases">
        <title>WGS assembly of Brachypodium distachyon.</title>
        <authorList>
            <consortium name="The International Brachypodium Initiative"/>
            <person name="Lucas S."/>
            <person name="Harmon-Smith M."/>
            <person name="Lail K."/>
            <person name="Tice H."/>
            <person name="Grimwood J."/>
            <person name="Bruce D."/>
            <person name="Barry K."/>
            <person name="Shu S."/>
            <person name="Lindquist E."/>
            <person name="Wang M."/>
            <person name="Pitluck S."/>
            <person name="Vogel J.P."/>
            <person name="Garvin D.F."/>
            <person name="Mockler T.C."/>
            <person name="Schmutz J."/>
            <person name="Rokhsar D."/>
            <person name="Bevan M.W."/>
        </authorList>
    </citation>
    <scope>NUCLEOTIDE SEQUENCE</scope>
    <source>
        <strain evidence="11">Bd21</strain>
    </source>
</reference>
<dbReference type="GeneID" id="100831753"/>
<dbReference type="PANTHER" id="PTHR15459:SF3">
    <property type="entry name" value="POLYAMINE-MODULATED FACTOR 1"/>
    <property type="match status" value="1"/>
</dbReference>